<evidence type="ECO:0000256" key="1">
    <source>
        <dbReference type="SAM" id="Phobius"/>
    </source>
</evidence>
<comment type="caution">
    <text evidence="2">The sequence shown here is derived from an EMBL/GenBank/DDBJ whole genome shotgun (WGS) entry which is preliminary data.</text>
</comment>
<evidence type="ECO:0000313" key="3">
    <source>
        <dbReference type="Proteomes" id="UP000316196"/>
    </source>
</evidence>
<keyword evidence="1" id="KW-1133">Transmembrane helix</keyword>
<dbReference type="AlphaFoldDB" id="A0A542ZSQ8"/>
<evidence type="ECO:0000313" key="2">
    <source>
        <dbReference type="EMBL" id="TQL63289.1"/>
    </source>
</evidence>
<sequence>MGSSSANFLRMILIWRGWGVLSALILLVGIGMGVTLAQAVGNGPLGAVAFGVMAAAASAGVWFLGVYFNKTRFEQQLERHLGERNMHYENLIHSGRP</sequence>
<reference evidence="2 3" key="1">
    <citation type="submission" date="2019-06" db="EMBL/GenBank/DDBJ databases">
        <title>Sequencing the genomes of 1000 actinobacteria strains.</title>
        <authorList>
            <person name="Klenk H.-P."/>
        </authorList>
    </citation>
    <scope>NUCLEOTIDE SEQUENCE [LARGE SCALE GENOMIC DNA]</scope>
    <source>
        <strain evidence="2 3">DSM 8251</strain>
    </source>
</reference>
<keyword evidence="1" id="KW-0812">Transmembrane</keyword>
<gene>
    <name evidence="2" type="ORF">FB460_1091</name>
</gene>
<feature type="transmembrane region" description="Helical" evidence="1">
    <location>
        <begin position="47"/>
        <end position="69"/>
    </location>
</feature>
<dbReference type="Proteomes" id="UP000316196">
    <property type="component" value="Unassembled WGS sequence"/>
</dbReference>
<proteinExistence type="predicted"/>
<accession>A0A542ZSQ8</accession>
<keyword evidence="3" id="KW-1185">Reference proteome</keyword>
<protein>
    <submittedName>
        <fullName evidence="2">Uncharacterized protein</fullName>
    </submittedName>
</protein>
<organism evidence="2 3">
    <name type="scientific">Propioniferax innocua</name>
    <dbReference type="NCBI Taxonomy" id="1753"/>
    <lineage>
        <taxon>Bacteria</taxon>
        <taxon>Bacillati</taxon>
        <taxon>Actinomycetota</taxon>
        <taxon>Actinomycetes</taxon>
        <taxon>Propionibacteriales</taxon>
        <taxon>Propionibacteriaceae</taxon>
        <taxon>Propioniferax</taxon>
    </lineage>
</organism>
<dbReference type="EMBL" id="VFOR01000001">
    <property type="protein sequence ID" value="TQL63289.1"/>
    <property type="molecule type" value="Genomic_DNA"/>
</dbReference>
<name>A0A542ZSQ8_9ACTN</name>
<keyword evidence="1" id="KW-0472">Membrane</keyword>